<dbReference type="Proteomes" id="UP001489719">
    <property type="component" value="Unassembled WGS sequence"/>
</dbReference>
<dbReference type="EMBL" id="MU970058">
    <property type="protein sequence ID" value="KAK9323670.1"/>
    <property type="molecule type" value="Genomic_DNA"/>
</dbReference>
<evidence type="ECO:0000313" key="1">
    <source>
        <dbReference type="EMBL" id="KAK9323670.1"/>
    </source>
</evidence>
<reference evidence="2" key="1">
    <citation type="journal article" date="2024" name="Front. Bioeng. Biotechnol.">
        <title>Genome-scale model development and genomic sequencing of the oleaginous clade Lipomyces.</title>
        <authorList>
            <person name="Czajka J.J."/>
            <person name="Han Y."/>
            <person name="Kim J."/>
            <person name="Mondo S.J."/>
            <person name="Hofstad B.A."/>
            <person name="Robles A."/>
            <person name="Haridas S."/>
            <person name="Riley R."/>
            <person name="LaButti K."/>
            <person name="Pangilinan J."/>
            <person name="Andreopoulos W."/>
            <person name="Lipzen A."/>
            <person name="Yan J."/>
            <person name="Wang M."/>
            <person name="Ng V."/>
            <person name="Grigoriev I.V."/>
            <person name="Spatafora J.W."/>
            <person name="Magnuson J.K."/>
            <person name="Baker S.E."/>
            <person name="Pomraning K.R."/>
        </authorList>
    </citation>
    <scope>NUCLEOTIDE SEQUENCE [LARGE SCALE GENOMIC DNA]</scope>
    <source>
        <strain evidence="2">CBS 10300</strain>
    </source>
</reference>
<proteinExistence type="predicted"/>
<accession>A0ACC3TSK0</accession>
<gene>
    <name evidence="1" type="ORF">V1517DRAFT_88722</name>
</gene>
<name>A0ACC3TSK0_9ASCO</name>
<organism evidence="1 2">
    <name type="scientific">Lipomyces orientalis</name>
    <dbReference type="NCBI Taxonomy" id="1233043"/>
    <lineage>
        <taxon>Eukaryota</taxon>
        <taxon>Fungi</taxon>
        <taxon>Dikarya</taxon>
        <taxon>Ascomycota</taxon>
        <taxon>Saccharomycotina</taxon>
        <taxon>Lipomycetes</taxon>
        <taxon>Lipomycetales</taxon>
        <taxon>Lipomycetaceae</taxon>
        <taxon>Lipomyces</taxon>
    </lineage>
</organism>
<evidence type="ECO:0000313" key="2">
    <source>
        <dbReference type="Proteomes" id="UP001489719"/>
    </source>
</evidence>
<sequence length="243" mass="26087">MRAILSRQKFDCTKSLLAEYGYDVHNLALCCPCVGYTSAQAECDACVQASIMYNQSCAQYYEQTDETVIVTTQYYDCLCSLTDEYSACYKCQYDEADYQSWSDDWTFTCDTYASQPDTTYTFSISPTDCYSVSAYRTESLTAGSPTGTLSPFSFSVSFESTIATEQSSSEMLSTMGDSAPETASGLSGGSSTTAPPSTLITSTTSEDLLTSSTSAPSTTSSGAAAVLNPSWSLACGLLFFLMA</sequence>
<protein>
    <submittedName>
        <fullName evidence="1">Uncharacterized protein</fullName>
    </submittedName>
</protein>
<comment type="caution">
    <text evidence="1">The sequence shown here is derived from an EMBL/GenBank/DDBJ whole genome shotgun (WGS) entry which is preliminary data.</text>
</comment>
<keyword evidence="2" id="KW-1185">Reference proteome</keyword>